<keyword evidence="2" id="KW-1185">Reference proteome</keyword>
<dbReference type="EMBL" id="BTRK01000006">
    <property type="protein sequence ID" value="GMR59486.1"/>
    <property type="molecule type" value="Genomic_DNA"/>
</dbReference>
<dbReference type="AlphaFoldDB" id="A0AAN5DAK5"/>
<reference evidence="2" key="1">
    <citation type="submission" date="2022-10" db="EMBL/GenBank/DDBJ databases">
        <title>Genome assembly of Pristionchus species.</title>
        <authorList>
            <person name="Yoshida K."/>
            <person name="Sommer R.J."/>
        </authorList>
    </citation>
    <scope>NUCLEOTIDE SEQUENCE [LARGE SCALE GENOMIC DNA]</scope>
    <source>
        <strain evidence="2">RS5460</strain>
    </source>
</reference>
<name>A0AAN5DAK5_9BILA</name>
<dbReference type="Proteomes" id="UP001328107">
    <property type="component" value="Unassembled WGS sequence"/>
</dbReference>
<evidence type="ECO:0000313" key="1">
    <source>
        <dbReference type="EMBL" id="GMR59486.1"/>
    </source>
</evidence>
<proteinExistence type="predicted"/>
<protein>
    <submittedName>
        <fullName evidence="1">Uncharacterized protein</fullName>
    </submittedName>
</protein>
<gene>
    <name evidence="1" type="ORF">PMAYCL1PPCAC_29681</name>
</gene>
<organism evidence="1 2">
    <name type="scientific">Pristionchus mayeri</name>
    <dbReference type="NCBI Taxonomy" id="1317129"/>
    <lineage>
        <taxon>Eukaryota</taxon>
        <taxon>Metazoa</taxon>
        <taxon>Ecdysozoa</taxon>
        <taxon>Nematoda</taxon>
        <taxon>Chromadorea</taxon>
        <taxon>Rhabditida</taxon>
        <taxon>Rhabditina</taxon>
        <taxon>Diplogasteromorpha</taxon>
        <taxon>Diplogasteroidea</taxon>
        <taxon>Neodiplogasteridae</taxon>
        <taxon>Pristionchus</taxon>
    </lineage>
</organism>
<comment type="caution">
    <text evidence="1">The sequence shown here is derived from an EMBL/GenBank/DDBJ whole genome shotgun (WGS) entry which is preliminary data.</text>
</comment>
<sequence length="86" mass="8978">MDLEGVMEKENLGGGSFEASLFATLAINAEGRVSKILRGLVLIVSLGSSREAEGGEPAMKDLYFLSISPSTTSIPSTKERSSTSPG</sequence>
<accession>A0AAN5DAK5</accession>
<evidence type="ECO:0000313" key="2">
    <source>
        <dbReference type="Proteomes" id="UP001328107"/>
    </source>
</evidence>